<reference evidence="9" key="2">
    <citation type="submission" date="2025-08" db="UniProtKB">
        <authorList>
            <consortium name="Ensembl"/>
        </authorList>
    </citation>
    <scope>IDENTIFICATION</scope>
</reference>
<accession>A0A8C4TI98</accession>
<dbReference type="PANTHER" id="PTHR20968:SF2">
    <property type="entry name" value="INSULIN-LIKE PEPTIDE INSL5"/>
    <property type="match status" value="1"/>
</dbReference>
<proteinExistence type="inferred from homology"/>
<evidence type="ECO:0000256" key="6">
    <source>
        <dbReference type="ARBA" id="ARBA00023157"/>
    </source>
</evidence>
<comment type="similarity">
    <text evidence="2">Belongs to the insulin family.</text>
</comment>
<dbReference type="GeneTree" id="ENSGT00940000174859"/>
<dbReference type="InterPro" id="IPR016179">
    <property type="entry name" value="Insulin-like"/>
</dbReference>
<dbReference type="InterPro" id="IPR036438">
    <property type="entry name" value="Insulin-like_sf"/>
</dbReference>
<evidence type="ECO:0000256" key="4">
    <source>
        <dbReference type="ARBA" id="ARBA00022525"/>
    </source>
</evidence>
<dbReference type="Ensembl" id="ENSECRT00000033535.1">
    <property type="protein sequence ID" value="ENSECRP00000032812.1"/>
    <property type="gene ID" value="ENSECRG00000022226.1"/>
</dbReference>
<reference evidence="9" key="1">
    <citation type="submission" date="2021-06" db="EMBL/GenBank/DDBJ databases">
        <authorList>
            <consortium name="Wellcome Sanger Institute Data Sharing"/>
        </authorList>
    </citation>
    <scope>NUCLEOTIDE SEQUENCE [LARGE SCALE GENOMIC DNA]</scope>
</reference>
<keyword evidence="4" id="KW-0964">Secreted</keyword>
<keyword evidence="6" id="KW-1015">Disulfide bond</keyword>
<dbReference type="InterPro" id="IPR022353">
    <property type="entry name" value="Insulin_CS"/>
</dbReference>
<reference evidence="9" key="3">
    <citation type="submission" date="2025-09" db="UniProtKB">
        <authorList>
            <consortium name="Ensembl"/>
        </authorList>
    </citation>
    <scope>IDENTIFICATION</scope>
</reference>
<evidence type="ECO:0000256" key="2">
    <source>
        <dbReference type="ARBA" id="ARBA00009034"/>
    </source>
</evidence>
<evidence type="ECO:0000256" key="3">
    <source>
        <dbReference type="ARBA" id="ARBA00011207"/>
    </source>
</evidence>
<evidence type="ECO:0000259" key="8">
    <source>
        <dbReference type="SMART" id="SM00078"/>
    </source>
</evidence>
<evidence type="ECO:0000256" key="7">
    <source>
        <dbReference type="SAM" id="MobiDB-lite"/>
    </source>
</evidence>
<dbReference type="GO" id="GO:0005179">
    <property type="term" value="F:hormone activity"/>
    <property type="evidence" value="ECO:0007669"/>
    <property type="project" value="UniProtKB-KW"/>
</dbReference>
<comment type="subunit">
    <text evidence="3">Heterodimer of a B chain and an A chain linked by two disulfide bonds.</text>
</comment>
<dbReference type="GO" id="GO:0001664">
    <property type="term" value="F:G protein-coupled receptor binding"/>
    <property type="evidence" value="ECO:0007669"/>
    <property type="project" value="TreeGrafter"/>
</dbReference>
<dbReference type="Proteomes" id="UP000694620">
    <property type="component" value="Chromosome 12"/>
</dbReference>
<dbReference type="InterPro" id="IPR051777">
    <property type="entry name" value="Insulin-like_neuro_ligands"/>
</dbReference>
<dbReference type="PANTHER" id="PTHR20968">
    <property type="entry name" value="ILGF DOMAIN-CONTAINING PROTEIN"/>
    <property type="match status" value="1"/>
</dbReference>
<dbReference type="AlphaFoldDB" id="A0A8C4TI98"/>
<dbReference type="SUPFAM" id="SSF56994">
    <property type="entry name" value="Insulin-like"/>
    <property type="match status" value="1"/>
</dbReference>
<dbReference type="SMART" id="SM00078">
    <property type="entry name" value="IlGF"/>
    <property type="match status" value="1"/>
</dbReference>
<sequence length="163" mass="17875">GTDIVFTSVSELLFIKWVLAQNNRVKLCGREFVRSVVVSCGSPRWKHLGSLPASSLHGVCMFSPCLRQLLSWLDSNTNLESFFPPEVTDEPSITSQEAGEVQTPFGDEEGSPFHPSPFTIEVPPSYTGSAPSEKWASRTRREASLAGICCKLGCTKSELSLYC</sequence>
<keyword evidence="5" id="KW-0372">Hormone</keyword>
<dbReference type="GO" id="GO:0005576">
    <property type="term" value="C:extracellular region"/>
    <property type="evidence" value="ECO:0007669"/>
    <property type="project" value="UniProtKB-SubCell"/>
</dbReference>
<feature type="region of interest" description="Disordered" evidence="7">
    <location>
        <begin position="93"/>
        <end position="117"/>
    </location>
</feature>
<evidence type="ECO:0000313" key="9">
    <source>
        <dbReference type="Ensembl" id="ENSECRP00000032812.1"/>
    </source>
</evidence>
<evidence type="ECO:0000256" key="5">
    <source>
        <dbReference type="ARBA" id="ARBA00022702"/>
    </source>
</evidence>
<evidence type="ECO:0000256" key="1">
    <source>
        <dbReference type="ARBA" id="ARBA00004613"/>
    </source>
</evidence>
<protein>
    <recommendedName>
        <fullName evidence="8">Insulin-like domain-containing protein</fullName>
    </recommendedName>
</protein>
<name>A0A8C4TI98_ERPCA</name>
<feature type="domain" description="Insulin-like" evidence="8">
    <location>
        <begin position="25"/>
        <end position="163"/>
    </location>
</feature>
<comment type="subcellular location">
    <subcellularLocation>
        <location evidence="1">Secreted</location>
    </subcellularLocation>
</comment>
<keyword evidence="10" id="KW-1185">Reference proteome</keyword>
<organism evidence="9 10">
    <name type="scientific">Erpetoichthys calabaricus</name>
    <name type="common">Rope fish</name>
    <name type="synonym">Calamoichthys calabaricus</name>
    <dbReference type="NCBI Taxonomy" id="27687"/>
    <lineage>
        <taxon>Eukaryota</taxon>
        <taxon>Metazoa</taxon>
        <taxon>Chordata</taxon>
        <taxon>Craniata</taxon>
        <taxon>Vertebrata</taxon>
        <taxon>Euteleostomi</taxon>
        <taxon>Actinopterygii</taxon>
        <taxon>Polypteriformes</taxon>
        <taxon>Polypteridae</taxon>
        <taxon>Erpetoichthys</taxon>
    </lineage>
</organism>
<dbReference type="PROSITE" id="PS00262">
    <property type="entry name" value="INSULIN"/>
    <property type="match status" value="1"/>
</dbReference>
<evidence type="ECO:0000313" key="10">
    <source>
        <dbReference type="Proteomes" id="UP000694620"/>
    </source>
</evidence>